<reference evidence="1 2" key="1">
    <citation type="submission" date="2019-03" db="EMBL/GenBank/DDBJ databases">
        <title>Genomic Encyclopedia of Archaeal and Bacterial Type Strains, Phase II (KMG-II): from individual species to whole genera.</title>
        <authorList>
            <person name="Goeker M."/>
        </authorList>
    </citation>
    <scope>NUCLEOTIDE SEQUENCE [LARGE SCALE GENOMIC DNA]</scope>
    <source>
        <strain evidence="1 2">DSM 19035</strain>
    </source>
</reference>
<dbReference type="EMBL" id="SNYC01000004">
    <property type="protein sequence ID" value="TDQ10135.1"/>
    <property type="molecule type" value="Genomic_DNA"/>
</dbReference>
<name>A0A4R6SZZ1_9SPHI</name>
<accession>A0A4R6SZZ1</accession>
<keyword evidence="2" id="KW-1185">Reference proteome</keyword>
<organism evidence="1 2">
    <name type="scientific">Pedobacter metabolipauper</name>
    <dbReference type="NCBI Taxonomy" id="425513"/>
    <lineage>
        <taxon>Bacteria</taxon>
        <taxon>Pseudomonadati</taxon>
        <taxon>Bacteroidota</taxon>
        <taxon>Sphingobacteriia</taxon>
        <taxon>Sphingobacteriales</taxon>
        <taxon>Sphingobacteriaceae</taxon>
        <taxon>Pedobacter</taxon>
    </lineage>
</organism>
<dbReference type="RefSeq" id="WP_166664860.1">
    <property type="nucleotide sequence ID" value="NZ_SNYC01000004.1"/>
</dbReference>
<dbReference type="Proteomes" id="UP000295620">
    <property type="component" value="Unassembled WGS sequence"/>
</dbReference>
<evidence type="ECO:0000313" key="2">
    <source>
        <dbReference type="Proteomes" id="UP000295620"/>
    </source>
</evidence>
<sequence>MKQIKSKTKMAGDNRIKPILSFRKKDYYFHPDDDFREDDNWGKAATLKTDDFKRLAL</sequence>
<protein>
    <submittedName>
        <fullName evidence="1">Uncharacterized protein</fullName>
    </submittedName>
</protein>
<comment type="caution">
    <text evidence="1">The sequence shown here is derived from an EMBL/GenBank/DDBJ whole genome shotgun (WGS) entry which is preliminary data.</text>
</comment>
<evidence type="ECO:0000313" key="1">
    <source>
        <dbReference type="EMBL" id="TDQ10135.1"/>
    </source>
</evidence>
<dbReference type="AlphaFoldDB" id="A0A4R6SZZ1"/>
<proteinExistence type="predicted"/>
<gene>
    <name evidence="1" type="ORF">ATK78_2300</name>
</gene>